<protein>
    <recommendedName>
        <fullName evidence="7">Zn(2)-C6 fungal-type domain-containing protein</fullName>
    </recommendedName>
</protein>
<dbReference type="AlphaFoldDB" id="A0A5M9K9L2"/>
<reference evidence="8 9" key="1">
    <citation type="submission" date="2019-06" db="EMBL/GenBank/DDBJ databases">
        <title>Genome Sequence of the Brown Rot Fungal Pathogen Monilinia fructicola.</title>
        <authorList>
            <person name="De Miccolis Angelini R.M."/>
            <person name="Landi L."/>
            <person name="Abate D."/>
            <person name="Pollastro S."/>
            <person name="Romanazzi G."/>
            <person name="Faretra F."/>
        </authorList>
    </citation>
    <scope>NUCLEOTIDE SEQUENCE [LARGE SCALE GENOMIC DNA]</scope>
    <source>
        <strain evidence="8 9">Mfrc123</strain>
    </source>
</reference>
<dbReference type="VEuPathDB" id="FungiDB:MFRU_023g00230"/>
<dbReference type="GO" id="GO:0008270">
    <property type="term" value="F:zinc ion binding"/>
    <property type="evidence" value="ECO:0007669"/>
    <property type="project" value="InterPro"/>
</dbReference>
<dbReference type="Pfam" id="PF00172">
    <property type="entry name" value="Zn_clus"/>
    <property type="match status" value="1"/>
</dbReference>
<keyword evidence="9" id="KW-1185">Reference proteome</keyword>
<dbReference type="SUPFAM" id="SSF57701">
    <property type="entry name" value="Zn2/Cys6 DNA-binding domain"/>
    <property type="match status" value="1"/>
</dbReference>
<dbReference type="PANTHER" id="PTHR36206">
    <property type="entry name" value="ASPERCRYPTIN BIOSYNTHESIS CLUSTER-SPECIFIC TRANSCRIPTION REGULATOR ATNN-RELATED"/>
    <property type="match status" value="1"/>
</dbReference>
<keyword evidence="5" id="KW-0804">Transcription</keyword>
<feature type="domain" description="Zn(2)-C6 fungal-type" evidence="7">
    <location>
        <begin position="39"/>
        <end position="68"/>
    </location>
</feature>
<organism evidence="8 9">
    <name type="scientific">Monilinia fructicola</name>
    <name type="common">Brown rot fungus</name>
    <name type="synonym">Ciboria fructicola</name>
    <dbReference type="NCBI Taxonomy" id="38448"/>
    <lineage>
        <taxon>Eukaryota</taxon>
        <taxon>Fungi</taxon>
        <taxon>Dikarya</taxon>
        <taxon>Ascomycota</taxon>
        <taxon>Pezizomycotina</taxon>
        <taxon>Leotiomycetes</taxon>
        <taxon>Helotiales</taxon>
        <taxon>Sclerotiniaceae</taxon>
        <taxon>Monilinia</taxon>
    </lineage>
</organism>
<name>A0A5M9K9L2_MONFR</name>
<dbReference type="PROSITE" id="PS50048">
    <property type="entry name" value="ZN2_CY6_FUNGAL_2"/>
    <property type="match status" value="1"/>
</dbReference>
<dbReference type="InterPro" id="IPR001138">
    <property type="entry name" value="Zn2Cys6_DnaBD"/>
</dbReference>
<evidence type="ECO:0000313" key="9">
    <source>
        <dbReference type="Proteomes" id="UP000322873"/>
    </source>
</evidence>
<dbReference type="GO" id="GO:0003677">
    <property type="term" value="F:DNA binding"/>
    <property type="evidence" value="ECO:0007669"/>
    <property type="project" value="UniProtKB-KW"/>
</dbReference>
<keyword evidence="3" id="KW-0805">Transcription regulation</keyword>
<proteinExistence type="predicted"/>
<gene>
    <name evidence="8" type="ORF">EYC84_007099</name>
</gene>
<dbReference type="CDD" id="cd00067">
    <property type="entry name" value="GAL4"/>
    <property type="match status" value="1"/>
</dbReference>
<dbReference type="InterPro" id="IPR052360">
    <property type="entry name" value="Transcr_Regulatory_Proteins"/>
</dbReference>
<keyword evidence="1" id="KW-0479">Metal-binding</keyword>
<accession>A0A5M9K9L2</accession>
<keyword evidence="2" id="KW-0862">Zinc</keyword>
<evidence type="ECO:0000256" key="2">
    <source>
        <dbReference type="ARBA" id="ARBA00022833"/>
    </source>
</evidence>
<evidence type="ECO:0000256" key="5">
    <source>
        <dbReference type="ARBA" id="ARBA00023163"/>
    </source>
</evidence>
<evidence type="ECO:0000313" key="8">
    <source>
        <dbReference type="EMBL" id="KAA8577093.1"/>
    </source>
</evidence>
<dbReference type="Gene3D" id="4.10.240.10">
    <property type="entry name" value="Zn(2)-C6 fungal-type DNA-binding domain"/>
    <property type="match status" value="1"/>
</dbReference>
<evidence type="ECO:0000259" key="7">
    <source>
        <dbReference type="PROSITE" id="PS50048"/>
    </source>
</evidence>
<evidence type="ECO:0000256" key="1">
    <source>
        <dbReference type="ARBA" id="ARBA00022723"/>
    </source>
</evidence>
<dbReference type="InterPro" id="IPR021858">
    <property type="entry name" value="Fun_TF"/>
</dbReference>
<comment type="caution">
    <text evidence="8">The sequence shown here is derived from an EMBL/GenBank/DDBJ whole genome shotgun (WGS) entry which is preliminary data.</text>
</comment>
<dbReference type="PROSITE" id="PS00463">
    <property type="entry name" value="ZN2_CY6_FUNGAL_1"/>
    <property type="match status" value="1"/>
</dbReference>
<dbReference type="Proteomes" id="UP000322873">
    <property type="component" value="Unassembled WGS sequence"/>
</dbReference>
<dbReference type="EMBL" id="VICG01000001">
    <property type="protein sequence ID" value="KAA8577093.1"/>
    <property type="molecule type" value="Genomic_DNA"/>
</dbReference>
<evidence type="ECO:0000256" key="3">
    <source>
        <dbReference type="ARBA" id="ARBA00023015"/>
    </source>
</evidence>
<sequence>MATSNKDTQAVAQHFGKIKNATQKKEIKFRARLPKVKTGCQNCKIRRIKCDETKPGCIRCFKFGIYCSGYSKQPDKIQSKSLEVFIGPRFTEELETRYFRYFCENAAGLAGPLRTGVWSEIIPQVCEIEPYIGHGLVALGAFIKHRKEISNGSASSSPHKHREFALREYGKSLRGMQEAINKNEGLSPRTALIACMLVFCIESIQGHQESASIHATNGIVMMYDLYKADGARCSFGRDNHIGPELQRAFTDLDLQVLYFFDLRSTAHHLMIKEQINRYNLSGVLLPFQNITDCYAHLQAIMRRNLHFINIVRKSLAGSEGQNQSRHFKPSHWKDAPNIRSNKSPSFLVENEVRNEVRFPPEMLHERDIYLADMANWEEASEDIFRQCMSSPHSESFCTAALLKAHAAASKITLHGSFYGDEVEYDQLEPYFSTIITYCALVHPYYSTSSYHTNLGILMPLFTVGLHCRDKVLRDRAIAMSFVSKEYREGVWDSYLGRFICQWIRDLEEPWRDADGHIPQDMRAKLIGLDVVVDKRTAQMFCTQRAGPGLGRVTKDIIVTW</sequence>
<dbReference type="Pfam" id="PF11951">
    <property type="entry name" value="Fungal_trans_2"/>
    <property type="match status" value="1"/>
</dbReference>
<keyword evidence="6" id="KW-0539">Nucleus</keyword>
<dbReference type="PANTHER" id="PTHR36206:SF4">
    <property type="entry name" value="HYPOTHETICAL CONSERVED PROTEIN (EUROFUNG)-RELATED"/>
    <property type="match status" value="1"/>
</dbReference>
<evidence type="ECO:0000256" key="6">
    <source>
        <dbReference type="ARBA" id="ARBA00023242"/>
    </source>
</evidence>
<keyword evidence="4" id="KW-0238">DNA-binding</keyword>
<dbReference type="InterPro" id="IPR036864">
    <property type="entry name" value="Zn2-C6_fun-type_DNA-bd_sf"/>
</dbReference>
<dbReference type="GO" id="GO:0000981">
    <property type="term" value="F:DNA-binding transcription factor activity, RNA polymerase II-specific"/>
    <property type="evidence" value="ECO:0007669"/>
    <property type="project" value="InterPro"/>
</dbReference>
<dbReference type="SMART" id="SM00066">
    <property type="entry name" value="GAL4"/>
    <property type="match status" value="1"/>
</dbReference>
<evidence type="ECO:0000256" key="4">
    <source>
        <dbReference type="ARBA" id="ARBA00023125"/>
    </source>
</evidence>